<dbReference type="OrthoDB" id="10056483at2759"/>
<evidence type="ECO:0000313" key="2">
    <source>
        <dbReference type="RefSeq" id="XP_022819009.1"/>
    </source>
</evidence>
<dbReference type="InterPro" id="IPR036691">
    <property type="entry name" value="Endo/exonu/phosph_ase_sf"/>
</dbReference>
<keyword evidence="1" id="KW-1185">Reference proteome</keyword>
<name>A0A9J7E0E2_SPOLT</name>
<dbReference type="Gene3D" id="3.60.10.10">
    <property type="entry name" value="Endonuclease/exonuclease/phosphatase"/>
    <property type="match status" value="1"/>
</dbReference>
<accession>A0A9J7E0E2</accession>
<reference evidence="2" key="1">
    <citation type="submission" date="2025-08" db="UniProtKB">
        <authorList>
            <consortium name="RefSeq"/>
        </authorList>
    </citation>
    <scope>IDENTIFICATION</scope>
    <source>
        <strain evidence="2">Ishihara</strain>
        <tissue evidence="2">Whole body</tissue>
    </source>
</reference>
<sequence length="730" mass="84005">MDGRKQGGALLVATHRFELRQVHVSDALINTCVFEIVCATVHLNNRFLFVCCVVYIPPASSETDYMMLFRLIENMCDRYRQVIVIGDFNLHSCPVGISNYYEYFVSYCEFTQSNKVANILGRQLDLVLSTGFSAEVSVVAARDALVPVDVQHPPLAATVRPAPAFTAPASSSRTAKASTECGPQWNFYKADFQSLYSMLASTDWNSMYQMQDLEESLDMFYNKLDNILDKCVPRRKLNRENSRYVYPEWYSGEIIKYIKIKANLHKKYKKSKRDCDYSEYAECRARVKKLIDIAHTEHKNKIQNRFVKDPKSFWQYIASKKSRINRQSIIKDGRNLTDEQCVVEFAGFFESVYNREPPKLDAQAAETRSRAGSARVHIGALSIKDVQTALMNLKPKRSSGPDGIPAFLFRDCARVLVSPLHHVFNICLQQSTFPDRWKITRVVPVPKDDLKLLLEVGDQSDCERLQGDIDRVVKWSQDNGLCFNVSKCSIISFTRARNPICYEYMAEATALQRVTQVRDLGVHLTPDLTFREHIVKICKKAYRNLGFVLRQSQGFTNITAIRVLYDALVRSHLEYGGVVWAPHEAKYSDMLERVQNKFARHLYWRLYGVYPLYPLMYPTLFVLGMVSYNELGVRRQFTLVVYLIKLLHGKQHNPGVLQLLSFSVPDRYVWRRRRPPLLAVPAAKTNLLAKTPLTRAIRTINQIQTVIDVFACQFNELAKIILYILCYRLE</sequence>
<dbReference type="GO" id="GO:0031012">
    <property type="term" value="C:extracellular matrix"/>
    <property type="evidence" value="ECO:0007669"/>
    <property type="project" value="TreeGrafter"/>
</dbReference>
<dbReference type="PANTHER" id="PTHR33395:SF22">
    <property type="entry name" value="REVERSE TRANSCRIPTASE DOMAIN-CONTAINING PROTEIN"/>
    <property type="match status" value="1"/>
</dbReference>
<dbReference type="AlphaFoldDB" id="A0A9J7E0E2"/>
<dbReference type="GO" id="GO:0061343">
    <property type="term" value="P:cell adhesion involved in heart morphogenesis"/>
    <property type="evidence" value="ECO:0007669"/>
    <property type="project" value="TreeGrafter"/>
</dbReference>
<dbReference type="PANTHER" id="PTHR33395">
    <property type="entry name" value="TRANSCRIPTASE, PUTATIVE-RELATED-RELATED"/>
    <property type="match status" value="1"/>
</dbReference>
<dbReference type="KEGG" id="sliu:111351337"/>
<dbReference type="RefSeq" id="XP_022819009.1">
    <property type="nucleotide sequence ID" value="XM_022963241.1"/>
</dbReference>
<dbReference type="PRINTS" id="PR01345">
    <property type="entry name" value="CERVTRCPTASE"/>
</dbReference>
<dbReference type="Proteomes" id="UP000301870">
    <property type="component" value="Chromosome 13"/>
</dbReference>
<organism evidence="1 2">
    <name type="scientific">Spodoptera litura</name>
    <name type="common">Asian cotton leafworm</name>
    <dbReference type="NCBI Taxonomy" id="69820"/>
    <lineage>
        <taxon>Eukaryota</taxon>
        <taxon>Metazoa</taxon>
        <taxon>Ecdysozoa</taxon>
        <taxon>Arthropoda</taxon>
        <taxon>Hexapoda</taxon>
        <taxon>Insecta</taxon>
        <taxon>Pterygota</taxon>
        <taxon>Neoptera</taxon>
        <taxon>Endopterygota</taxon>
        <taxon>Lepidoptera</taxon>
        <taxon>Glossata</taxon>
        <taxon>Ditrysia</taxon>
        <taxon>Noctuoidea</taxon>
        <taxon>Noctuidae</taxon>
        <taxon>Amphipyrinae</taxon>
        <taxon>Spodoptera</taxon>
    </lineage>
</organism>
<dbReference type="GeneID" id="111351337"/>
<proteinExistence type="predicted"/>
<evidence type="ECO:0000313" key="1">
    <source>
        <dbReference type="Proteomes" id="UP000301870"/>
    </source>
</evidence>
<gene>
    <name evidence="2" type="primary">LOC111351337</name>
</gene>
<protein>
    <submittedName>
        <fullName evidence="2">Uncharacterized protein LOC111351337</fullName>
    </submittedName>
</protein>
<dbReference type="SUPFAM" id="SSF56219">
    <property type="entry name" value="DNase I-like"/>
    <property type="match status" value="1"/>
</dbReference>
<dbReference type="GO" id="GO:0007508">
    <property type="term" value="P:larval heart development"/>
    <property type="evidence" value="ECO:0007669"/>
    <property type="project" value="TreeGrafter"/>
</dbReference>